<accession>A0ABS4YTB3</accession>
<protein>
    <recommendedName>
        <fullName evidence="5">YtxH domain-containing protein</fullName>
    </recommendedName>
</protein>
<sequence>MTDHELPKPSERDKNLNSENDHSEQAEEGSTTRWQRIKGHRYFKPALAIGGLVTIGGISFFAAKSPEAREAAKDLFIDGLSEIVHESGNVTSEASKRKSPAGHTVSSHERRQHFGPGRTETKTVPIPSYPRGG</sequence>
<dbReference type="Proteomes" id="UP000711614">
    <property type="component" value="Unassembled WGS sequence"/>
</dbReference>
<feature type="transmembrane region" description="Helical" evidence="2">
    <location>
        <begin position="42"/>
        <end position="63"/>
    </location>
</feature>
<evidence type="ECO:0000256" key="2">
    <source>
        <dbReference type="SAM" id="Phobius"/>
    </source>
</evidence>
<dbReference type="RefSeq" id="WP_209677576.1">
    <property type="nucleotide sequence ID" value="NZ_JAGIOI010000001.1"/>
</dbReference>
<evidence type="ECO:0000256" key="1">
    <source>
        <dbReference type="SAM" id="MobiDB-lite"/>
    </source>
</evidence>
<feature type="region of interest" description="Disordered" evidence="1">
    <location>
        <begin position="88"/>
        <end position="133"/>
    </location>
</feature>
<dbReference type="EMBL" id="JAGIOI010000001">
    <property type="protein sequence ID" value="MBP2412042.1"/>
    <property type="molecule type" value="Genomic_DNA"/>
</dbReference>
<feature type="compositionally biased region" description="Basic and acidic residues" evidence="1">
    <location>
        <begin position="1"/>
        <end position="25"/>
    </location>
</feature>
<evidence type="ECO:0000313" key="3">
    <source>
        <dbReference type="EMBL" id="MBP2412042.1"/>
    </source>
</evidence>
<comment type="caution">
    <text evidence="3">The sequence shown here is derived from an EMBL/GenBank/DDBJ whole genome shotgun (WGS) entry which is preliminary data.</text>
</comment>
<name>A0ABS4YTB3_9MICC</name>
<keyword evidence="2" id="KW-0472">Membrane</keyword>
<organism evidence="3 4">
    <name type="scientific">Arthrobacter stackebrandtii</name>
    <dbReference type="NCBI Taxonomy" id="272161"/>
    <lineage>
        <taxon>Bacteria</taxon>
        <taxon>Bacillati</taxon>
        <taxon>Actinomycetota</taxon>
        <taxon>Actinomycetes</taxon>
        <taxon>Micrococcales</taxon>
        <taxon>Micrococcaceae</taxon>
        <taxon>Arthrobacter</taxon>
    </lineage>
</organism>
<reference evidence="3 4" key="1">
    <citation type="submission" date="2021-03" db="EMBL/GenBank/DDBJ databases">
        <title>Sequencing the genomes of 1000 actinobacteria strains.</title>
        <authorList>
            <person name="Klenk H.-P."/>
        </authorList>
    </citation>
    <scope>NUCLEOTIDE SEQUENCE [LARGE SCALE GENOMIC DNA]</scope>
    <source>
        <strain evidence="3 4">DSM 16005</strain>
    </source>
</reference>
<keyword evidence="2" id="KW-0812">Transmembrane</keyword>
<feature type="region of interest" description="Disordered" evidence="1">
    <location>
        <begin position="1"/>
        <end position="35"/>
    </location>
</feature>
<proteinExistence type="predicted"/>
<keyword evidence="2" id="KW-1133">Transmembrane helix</keyword>
<evidence type="ECO:0008006" key="5">
    <source>
        <dbReference type="Google" id="ProtNLM"/>
    </source>
</evidence>
<gene>
    <name evidence="3" type="ORF">JOF48_000841</name>
</gene>
<evidence type="ECO:0000313" key="4">
    <source>
        <dbReference type="Proteomes" id="UP000711614"/>
    </source>
</evidence>
<keyword evidence="4" id="KW-1185">Reference proteome</keyword>